<dbReference type="Proteomes" id="UP001268683">
    <property type="component" value="Chromosome"/>
</dbReference>
<dbReference type="InterPro" id="IPR014016">
    <property type="entry name" value="UvrD-like_ATP-bd"/>
</dbReference>
<feature type="domain" description="UvrD-like helicase ATP-binding" evidence="8">
    <location>
        <begin position="34"/>
        <end position="326"/>
    </location>
</feature>
<dbReference type="GO" id="GO:0003677">
    <property type="term" value="F:DNA binding"/>
    <property type="evidence" value="ECO:0007669"/>
    <property type="project" value="UniProtKB-KW"/>
</dbReference>
<keyword evidence="5" id="KW-0238">DNA-binding</keyword>
<dbReference type="Gene3D" id="1.10.10.160">
    <property type="match status" value="1"/>
</dbReference>
<dbReference type="Gene3D" id="3.40.50.300">
    <property type="entry name" value="P-loop containing nucleotide triphosphate hydrolases"/>
    <property type="match status" value="2"/>
</dbReference>
<dbReference type="Pfam" id="PF00580">
    <property type="entry name" value="UvrD-helicase"/>
    <property type="match status" value="1"/>
</dbReference>
<evidence type="ECO:0000256" key="2">
    <source>
        <dbReference type="ARBA" id="ARBA00022801"/>
    </source>
</evidence>
<name>A0AA52EFI1_9PROT</name>
<dbReference type="InterPro" id="IPR000212">
    <property type="entry name" value="DNA_helicase_UvrD/REP"/>
</dbReference>
<protein>
    <recommendedName>
        <fullName evidence="6">DNA 3'-5' helicase II</fullName>
    </recommendedName>
</protein>
<dbReference type="RefSeq" id="WP_310798566.1">
    <property type="nucleotide sequence ID" value="NZ_CP123872.1"/>
</dbReference>
<dbReference type="GO" id="GO:0043138">
    <property type="term" value="F:3'-5' DNA helicase activity"/>
    <property type="evidence" value="ECO:0007669"/>
    <property type="project" value="TreeGrafter"/>
</dbReference>
<keyword evidence="1 7" id="KW-0547">Nucleotide-binding</keyword>
<dbReference type="GO" id="GO:0016787">
    <property type="term" value="F:hydrolase activity"/>
    <property type="evidence" value="ECO:0007669"/>
    <property type="project" value="UniProtKB-UniRule"/>
</dbReference>
<dbReference type="EMBL" id="CP123872">
    <property type="protein sequence ID" value="WND02728.1"/>
    <property type="molecule type" value="Genomic_DNA"/>
</dbReference>
<evidence type="ECO:0000256" key="3">
    <source>
        <dbReference type="ARBA" id="ARBA00022806"/>
    </source>
</evidence>
<dbReference type="PANTHER" id="PTHR11070">
    <property type="entry name" value="UVRD / RECB / PCRA DNA HELICASE FAMILY MEMBER"/>
    <property type="match status" value="1"/>
</dbReference>
<evidence type="ECO:0000256" key="5">
    <source>
        <dbReference type="ARBA" id="ARBA00023125"/>
    </source>
</evidence>
<evidence type="ECO:0000259" key="8">
    <source>
        <dbReference type="PROSITE" id="PS51198"/>
    </source>
</evidence>
<dbReference type="KEGG" id="tmk:QGN29_14345"/>
<dbReference type="InterPro" id="IPR027417">
    <property type="entry name" value="P-loop_NTPase"/>
</dbReference>
<dbReference type="PROSITE" id="PS51198">
    <property type="entry name" value="UVRD_HELICASE_ATP_BIND"/>
    <property type="match status" value="1"/>
</dbReference>
<keyword evidence="2 7" id="KW-0378">Hydrolase</keyword>
<dbReference type="SUPFAM" id="SSF52540">
    <property type="entry name" value="P-loop containing nucleoside triphosphate hydrolases"/>
    <property type="match status" value="1"/>
</dbReference>
<dbReference type="GO" id="GO:0000725">
    <property type="term" value="P:recombinational repair"/>
    <property type="evidence" value="ECO:0007669"/>
    <property type="project" value="TreeGrafter"/>
</dbReference>
<organism evidence="9 10">
    <name type="scientific">Temperatibacter marinus</name>
    <dbReference type="NCBI Taxonomy" id="1456591"/>
    <lineage>
        <taxon>Bacteria</taxon>
        <taxon>Pseudomonadati</taxon>
        <taxon>Pseudomonadota</taxon>
        <taxon>Alphaproteobacteria</taxon>
        <taxon>Kordiimonadales</taxon>
        <taxon>Temperatibacteraceae</taxon>
        <taxon>Temperatibacter</taxon>
    </lineage>
</organism>
<reference evidence="9" key="1">
    <citation type="submission" date="2023-04" db="EMBL/GenBank/DDBJ databases">
        <title>Complete genome sequence of Temperatibacter marinus.</title>
        <authorList>
            <person name="Rong J.-C."/>
            <person name="Yi M.-L."/>
            <person name="Zhao Q."/>
        </authorList>
    </citation>
    <scope>NUCLEOTIDE SEQUENCE</scope>
    <source>
        <strain evidence="9">NBRC 110045</strain>
    </source>
</reference>
<dbReference type="GO" id="GO:0005524">
    <property type="term" value="F:ATP binding"/>
    <property type="evidence" value="ECO:0007669"/>
    <property type="project" value="UniProtKB-UniRule"/>
</dbReference>
<proteinExistence type="predicted"/>
<keyword evidence="3 7" id="KW-0347">Helicase</keyword>
<dbReference type="InterPro" id="IPR013986">
    <property type="entry name" value="DExx_box_DNA_helicase_dom_sf"/>
</dbReference>
<feature type="binding site" evidence="7">
    <location>
        <begin position="55"/>
        <end position="62"/>
    </location>
    <ligand>
        <name>ATP</name>
        <dbReference type="ChEBI" id="CHEBI:30616"/>
    </ligand>
</feature>
<evidence type="ECO:0000256" key="1">
    <source>
        <dbReference type="ARBA" id="ARBA00022741"/>
    </source>
</evidence>
<dbReference type="PANTHER" id="PTHR11070:SF2">
    <property type="entry name" value="ATP-DEPENDENT DNA HELICASE SRS2"/>
    <property type="match status" value="1"/>
</dbReference>
<evidence type="ECO:0000313" key="10">
    <source>
        <dbReference type="Proteomes" id="UP001268683"/>
    </source>
</evidence>
<evidence type="ECO:0000313" key="9">
    <source>
        <dbReference type="EMBL" id="WND02728.1"/>
    </source>
</evidence>
<evidence type="ECO:0000256" key="7">
    <source>
        <dbReference type="PROSITE-ProRule" id="PRU00560"/>
    </source>
</evidence>
<keyword evidence="10" id="KW-1185">Reference proteome</keyword>
<keyword evidence="4 7" id="KW-0067">ATP-binding</keyword>
<evidence type="ECO:0000256" key="6">
    <source>
        <dbReference type="ARBA" id="ARBA00034923"/>
    </source>
</evidence>
<dbReference type="AlphaFoldDB" id="A0AA52EFI1"/>
<sequence length="641" mass="72182">MTNKSSLLNALCPSGTKHKSCNKCQSYGACRIDEKTEEQLDYIFSSIDESTFLKACPGSGKTEVVAIKAAYEISRWEINGGIAILSFTNNAADVITDRISEFTGLSSIVYPHFVGTFDSWLHSYIAHPFLHHLTKYNGEDQNDLDRSFRLIDPSSEAGFLNSYSTKYQYNGTGTPFANQYHYDVSSSQWEFASGKRTVDSARNSMTLEIWQNTELLNTKKKFWEAGFANYQDIELMCKELLDKQDELCDFLAKRFPCIFVDEAQDLSAGQLIILQTLHDKGISINLVGDLDQAIYNFKKVDPSLVQNFADENKMKVLKLTNNFRSHQGVVDFCNKVIDLSTPIKGNAKIPALDCFYVLYDKRNISDLSESFEQYLERDNSGLFKTSAIITRGHSMISRMRPASNANLKPSHEVALAIKIWSEGEEESLIDALKLMGKFLANKYFNDNSASPSKFHLPSIVSTASNWRTFIASILTKVCDDNEVKNLELQWSAWAKKLKVTLHNAVTNSHYLLEYNDRSYQFSIPSKLVFSSPSGDASKNVIQTIKYVKRNATNIPIRTIHSVKGDTLDAVMLVSSPTKGKDGHWEKWLEDSSQEPARFAYVASSRPRKLLIWAVPEGADETKLSTLGLKKLDWGNVNGTPR</sequence>
<evidence type="ECO:0000256" key="4">
    <source>
        <dbReference type="ARBA" id="ARBA00022840"/>
    </source>
</evidence>
<gene>
    <name evidence="9" type="ORF">QGN29_14345</name>
</gene>
<accession>A0AA52EFI1</accession>